<evidence type="ECO:0000256" key="2">
    <source>
        <dbReference type="HAMAP-Rule" id="MF_00048"/>
    </source>
</evidence>
<dbReference type="AlphaFoldDB" id="A0A2H0VCM7"/>
<dbReference type="HAMAP" id="MF_00048">
    <property type="entry name" value="UPF0102"/>
    <property type="match status" value="1"/>
</dbReference>
<proteinExistence type="inferred from homology"/>
<evidence type="ECO:0000256" key="1">
    <source>
        <dbReference type="ARBA" id="ARBA00006738"/>
    </source>
</evidence>
<dbReference type="InterPro" id="IPR003509">
    <property type="entry name" value="UPF0102_YraN-like"/>
</dbReference>
<dbReference type="Pfam" id="PF02021">
    <property type="entry name" value="UPF0102"/>
    <property type="match status" value="1"/>
</dbReference>
<gene>
    <name evidence="3" type="ORF">COT91_04495</name>
</gene>
<evidence type="ECO:0000313" key="3">
    <source>
        <dbReference type="EMBL" id="PIR96845.1"/>
    </source>
</evidence>
<comment type="caution">
    <text evidence="3">The sequence shown here is derived from an EMBL/GenBank/DDBJ whole genome shotgun (WGS) entry which is preliminary data.</text>
</comment>
<dbReference type="GO" id="GO:0003676">
    <property type="term" value="F:nucleic acid binding"/>
    <property type="evidence" value="ECO:0007669"/>
    <property type="project" value="InterPro"/>
</dbReference>
<comment type="similarity">
    <text evidence="1 2">Belongs to the UPF0102 family.</text>
</comment>
<dbReference type="PANTHER" id="PTHR34039:SF1">
    <property type="entry name" value="UPF0102 PROTEIN YRAN"/>
    <property type="match status" value="1"/>
</dbReference>
<accession>A0A2H0VCM7</accession>
<evidence type="ECO:0000313" key="4">
    <source>
        <dbReference type="Proteomes" id="UP000230557"/>
    </source>
</evidence>
<dbReference type="SUPFAM" id="SSF52980">
    <property type="entry name" value="Restriction endonuclease-like"/>
    <property type="match status" value="1"/>
</dbReference>
<dbReference type="EMBL" id="PFAJ01000059">
    <property type="protein sequence ID" value="PIR96845.1"/>
    <property type="molecule type" value="Genomic_DNA"/>
</dbReference>
<dbReference type="CDD" id="cd20736">
    <property type="entry name" value="PoNe_Nuclease"/>
    <property type="match status" value="1"/>
</dbReference>
<sequence>MIVFRKIFKKKQSLGEWGEEYAAEIYKKKGYKILDKNYFNRKGKRLGEVDFIALKDKQLAFVEVKTRTSDRFGTPAEAVGSLKQQRLRRATKYFLLQNPEYSKYGYRIDVAELKTDLDRNAESVNIIENAVADNI</sequence>
<reference evidence="4" key="1">
    <citation type="submission" date="2017-09" db="EMBL/GenBank/DDBJ databases">
        <title>Depth-based differentiation of microbial function through sediment-hosted aquifers and enrichment of novel symbionts in the deep terrestrial subsurface.</title>
        <authorList>
            <person name="Probst A.J."/>
            <person name="Ladd B."/>
            <person name="Jarett J.K."/>
            <person name="Geller-Mcgrath D.E."/>
            <person name="Sieber C.M.K."/>
            <person name="Emerson J.B."/>
            <person name="Anantharaman K."/>
            <person name="Thomas B.C."/>
            <person name="Malmstrom R."/>
            <person name="Stieglmeier M."/>
            <person name="Klingl A."/>
            <person name="Woyke T."/>
            <person name="Ryan C.M."/>
            <person name="Banfield J.F."/>
        </authorList>
    </citation>
    <scope>NUCLEOTIDE SEQUENCE [LARGE SCALE GENOMIC DNA]</scope>
</reference>
<dbReference type="PANTHER" id="PTHR34039">
    <property type="entry name" value="UPF0102 PROTEIN YRAN"/>
    <property type="match status" value="1"/>
</dbReference>
<dbReference type="Gene3D" id="3.40.1350.10">
    <property type="match status" value="1"/>
</dbReference>
<organism evidence="3 4">
    <name type="scientific">Candidatus Doudnabacteria bacterium CG10_big_fil_rev_8_21_14_0_10_41_10</name>
    <dbReference type="NCBI Taxonomy" id="1974551"/>
    <lineage>
        <taxon>Bacteria</taxon>
        <taxon>Candidatus Doudnaibacteriota</taxon>
    </lineage>
</organism>
<dbReference type="InterPro" id="IPR011856">
    <property type="entry name" value="tRNA_endonuc-like_dom_sf"/>
</dbReference>
<dbReference type="Proteomes" id="UP000230557">
    <property type="component" value="Unassembled WGS sequence"/>
</dbReference>
<protein>
    <recommendedName>
        <fullName evidence="2">UPF0102 protein COT91_04495</fullName>
    </recommendedName>
</protein>
<dbReference type="InterPro" id="IPR011335">
    <property type="entry name" value="Restrct_endonuc-II-like"/>
</dbReference>
<name>A0A2H0VCM7_9BACT</name>